<dbReference type="EMBL" id="RAQI01000002">
    <property type="protein sequence ID" value="RKE91545.1"/>
    <property type="molecule type" value="Genomic_DNA"/>
</dbReference>
<evidence type="ECO:0000313" key="6">
    <source>
        <dbReference type="EMBL" id="PHM26294.1"/>
    </source>
</evidence>
<dbReference type="Pfam" id="PF00419">
    <property type="entry name" value="Fimbrial"/>
    <property type="match status" value="1"/>
</dbReference>
<evidence type="ECO:0000259" key="5">
    <source>
        <dbReference type="Pfam" id="PF00419"/>
    </source>
</evidence>
<keyword evidence="3" id="KW-0732">Signal</keyword>
<sequence length="313" mass="34400">MFNVERNNHFQIKANNFLLVLLIVIVAGSYSTQVIAAVCNANRMQEIVKFDDIYVDYKNLPNIKRASSDEMRIRCNISGQHIYVKSMTGVNVSSPKNNFYETSLPGVRFKWELQPNGVVSQIMNMGSSRGIGTGNRILSSKFYIEINSDVQSGIVNEIIITMADTKNKNTVFTYKIPSFNVTARSCEITTPIVNVPMGAVSKNHFKSIGDTAGGRSFEINVQCKGSPNANITWEPGKTNTNGVINADSTSSATGIGIQMLDDRDNPVKFGEQQALGIINSLKTLSYKAKYYQTSNIVIAGSVNATATFTVDYK</sequence>
<gene>
    <name evidence="7" type="ORF">BDE27_1794</name>
    <name evidence="6" type="ORF">Xehl_00621</name>
</gene>
<evidence type="ECO:0000313" key="8">
    <source>
        <dbReference type="Proteomes" id="UP000225605"/>
    </source>
</evidence>
<dbReference type="PANTHER" id="PTHR33420:SF3">
    <property type="entry name" value="FIMBRIAL SUBUNIT ELFA"/>
    <property type="match status" value="1"/>
</dbReference>
<evidence type="ECO:0000256" key="3">
    <source>
        <dbReference type="ARBA" id="ARBA00022729"/>
    </source>
</evidence>
<dbReference type="GO" id="GO:0043709">
    <property type="term" value="P:cell adhesion involved in single-species biofilm formation"/>
    <property type="evidence" value="ECO:0007669"/>
    <property type="project" value="TreeGrafter"/>
</dbReference>
<evidence type="ECO:0000256" key="2">
    <source>
        <dbReference type="ARBA" id="ARBA00006671"/>
    </source>
</evidence>
<organism evidence="6 8">
    <name type="scientific">Xenorhabdus ehlersii</name>
    <dbReference type="NCBI Taxonomy" id="290111"/>
    <lineage>
        <taxon>Bacteria</taxon>
        <taxon>Pseudomonadati</taxon>
        <taxon>Pseudomonadota</taxon>
        <taxon>Gammaproteobacteria</taxon>
        <taxon>Enterobacterales</taxon>
        <taxon>Morganellaceae</taxon>
        <taxon>Xenorhabdus</taxon>
    </lineage>
</organism>
<evidence type="ECO:0000313" key="7">
    <source>
        <dbReference type="EMBL" id="RKE91545.1"/>
    </source>
</evidence>
<dbReference type="PANTHER" id="PTHR33420">
    <property type="entry name" value="FIMBRIAL SUBUNIT ELFA-RELATED"/>
    <property type="match status" value="1"/>
</dbReference>
<dbReference type="Proteomes" id="UP000225605">
    <property type="component" value="Unassembled WGS sequence"/>
</dbReference>
<dbReference type="InterPro" id="IPR008966">
    <property type="entry name" value="Adhesion_dom_sf"/>
</dbReference>
<dbReference type="InterPro" id="IPR050263">
    <property type="entry name" value="Bact_Fimbrial_Adh_Pro"/>
</dbReference>
<evidence type="ECO:0000313" key="9">
    <source>
        <dbReference type="Proteomes" id="UP000283568"/>
    </source>
</evidence>
<dbReference type="RefSeq" id="WP_099131236.1">
    <property type="nucleotide sequence ID" value="NZ_CAWNOJ010000042.1"/>
</dbReference>
<accession>A0A2D0IWL3</accession>
<dbReference type="InterPro" id="IPR000259">
    <property type="entry name" value="Adhesion_dom_fimbrial"/>
</dbReference>
<protein>
    <submittedName>
        <fullName evidence="6">MrkD</fullName>
    </submittedName>
    <submittedName>
        <fullName evidence="7">Type 1 fimbria pilin</fullName>
    </submittedName>
</protein>
<dbReference type="Gene3D" id="2.60.40.1090">
    <property type="entry name" value="Fimbrial-type adhesion domain"/>
    <property type="match status" value="1"/>
</dbReference>
<evidence type="ECO:0000256" key="4">
    <source>
        <dbReference type="ARBA" id="ARBA00023263"/>
    </source>
</evidence>
<comment type="caution">
    <text evidence="6">The sequence shown here is derived from an EMBL/GenBank/DDBJ whole genome shotgun (WGS) entry which is preliminary data.</text>
</comment>
<reference evidence="6 8" key="1">
    <citation type="journal article" date="2017" name="Nat. Microbiol.">
        <title>Natural product diversity associated with the nematode symbionts Photorhabdus and Xenorhabdus.</title>
        <authorList>
            <person name="Tobias N.J."/>
            <person name="Wolff H."/>
            <person name="Djahanschiri B."/>
            <person name="Grundmann F."/>
            <person name="Kronenwerth M."/>
            <person name="Shi Y.M."/>
            <person name="Simonyi S."/>
            <person name="Grun P."/>
            <person name="Shapiro-Ilan D."/>
            <person name="Pidot S.J."/>
            <person name="Stinear T.P."/>
            <person name="Ebersberger I."/>
            <person name="Bode H.B."/>
        </authorList>
    </citation>
    <scope>NUCLEOTIDE SEQUENCE [LARGE SCALE GENOMIC DNA]</scope>
    <source>
        <strain evidence="6 8">DSM 16337</strain>
    </source>
</reference>
<keyword evidence="4" id="KW-0281">Fimbrium</keyword>
<dbReference type="Proteomes" id="UP000283568">
    <property type="component" value="Unassembled WGS sequence"/>
</dbReference>
<keyword evidence="9" id="KW-1185">Reference proteome</keyword>
<reference evidence="7 9" key="2">
    <citation type="submission" date="2018-09" db="EMBL/GenBank/DDBJ databases">
        <title>Genomic Encyclopedia of Archaeal and Bacterial Type Strains, Phase II (KMG-II): from individual species to whole genera.</title>
        <authorList>
            <person name="Goeker M."/>
        </authorList>
    </citation>
    <scope>NUCLEOTIDE SEQUENCE [LARGE SCALE GENOMIC DNA]</scope>
    <source>
        <strain evidence="7 9">DSM 16337</strain>
    </source>
</reference>
<proteinExistence type="inferred from homology"/>
<dbReference type="EMBL" id="NIBT01000003">
    <property type="protein sequence ID" value="PHM26294.1"/>
    <property type="molecule type" value="Genomic_DNA"/>
</dbReference>
<name>A0A2D0IWL3_9GAMM</name>
<feature type="domain" description="Fimbrial-type adhesion" evidence="5">
    <location>
        <begin position="180"/>
        <end position="313"/>
    </location>
</feature>
<dbReference type="GO" id="GO:0009289">
    <property type="term" value="C:pilus"/>
    <property type="evidence" value="ECO:0007669"/>
    <property type="project" value="UniProtKB-SubCell"/>
</dbReference>
<dbReference type="InterPro" id="IPR036937">
    <property type="entry name" value="Adhesion_dom_fimbrial_sf"/>
</dbReference>
<comment type="subcellular location">
    <subcellularLocation>
        <location evidence="1">Fimbrium</location>
    </subcellularLocation>
</comment>
<dbReference type="OrthoDB" id="6052505at2"/>
<dbReference type="Gene3D" id="2.60.40.3310">
    <property type="match status" value="1"/>
</dbReference>
<dbReference type="AlphaFoldDB" id="A0A2D0IWL3"/>
<evidence type="ECO:0000256" key="1">
    <source>
        <dbReference type="ARBA" id="ARBA00004561"/>
    </source>
</evidence>
<comment type="similarity">
    <text evidence="2">Belongs to the fimbrial protein family.</text>
</comment>
<dbReference type="SUPFAM" id="SSF49401">
    <property type="entry name" value="Bacterial adhesins"/>
    <property type="match status" value="1"/>
</dbReference>